<evidence type="ECO:0000313" key="2">
    <source>
        <dbReference type="EMBL" id="EJK69376.1"/>
    </source>
</evidence>
<evidence type="ECO:0000313" key="3">
    <source>
        <dbReference type="Proteomes" id="UP000266841"/>
    </source>
</evidence>
<sequence length="435" mass="47851">MEVNRAEAPSSGGGQGEDPVLPSQELISTLLRRLRDPSVATSFERGLSTPDGRRAMAGLVRPRWVLRPPPPSGGGRDSDESSPSDTIYNAFPSRSHIDLRMEQNALFADSQEVRCRDLLSGLPPEGDRTMGQSWKKRADAIQGLIKEGLAACPGHRGLLSAETEYKTWLERRIGIISNSSTPSDPPAGGVTLSSMPALPGTRPAGTSTAATRAPLHSTAARKVDRAQAAMMDAMAERSFLVGSGPGKDEKYPLLGEDDVPGGEKDFAKSALDEGGKSPSSYFSDRDIHRKKYRKRKRDHKSKKRKKQDRRRRSESPDSRSDGSDRRSRRRRKKRKGKDRKKRKSRRASKRDSDESGNESRGLSESDSDDSRLDVRAKNLDPIDDRGDATQGVDADRLYVREPLSALPVSGSALAKALQRHRSTTFRPSSARTLRC</sequence>
<reference evidence="2 3" key="1">
    <citation type="journal article" date="2012" name="Genome Biol.">
        <title>Genome and low-iron response of an oceanic diatom adapted to chronic iron limitation.</title>
        <authorList>
            <person name="Lommer M."/>
            <person name="Specht M."/>
            <person name="Roy A.S."/>
            <person name="Kraemer L."/>
            <person name="Andreson R."/>
            <person name="Gutowska M.A."/>
            <person name="Wolf J."/>
            <person name="Bergner S.V."/>
            <person name="Schilhabel M.B."/>
            <person name="Klostermeier U.C."/>
            <person name="Beiko R.G."/>
            <person name="Rosenstiel P."/>
            <person name="Hippler M."/>
            <person name="Laroche J."/>
        </authorList>
    </citation>
    <scope>NUCLEOTIDE SEQUENCE [LARGE SCALE GENOMIC DNA]</scope>
    <source>
        <strain evidence="2 3">CCMP1005</strain>
    </source>
</reference>
<feature type="region of interest" description="Disordered" evidence="1">
    <location>
        <begin position="1"/>
        <end position="23"/>
    </location>
</feature>
<feature type="region of interest" description="Disordered" evidence="1">
    <location>
        <begin position="240"/>
        <end position="393"/>
    </location>
</feature>
<name>K0T7R0_THAOC</name>
<proteinExistence type="predicted"/>
<feature type="compositionally biased region" description="Basic and acidic residues" evidence="1">
    <location>
        <begin position="261"/>
        <end position="275"/>
    </location>
</feature>
<comment type="caution">
    <text evidence="2">The sequence shown here is derived from an EMBL/GenBank/DDBJ whole genome shotgun (WGS) entry which is preliminary data.</text>
</comment>
<feature type="region of interest" description="Disordered" evidence="1">
    <location>
        <begin position="197"/>
        <end position="219"/>
    </location>
</feature>
<feature type="compositionally biased region" description="Basic and acidic residues" evidence="1">
    <location>
        <begin position="368"/>
        <end position="393"/>
    </location>
</feature>
<feature type="compositionally biased region" description="Basic and acidic residues" evidence="1">
    <location>
        <begin position="311"/>
        <end position="325"/>
    </location>
</feature>
<protein>
    <submittedName>
        <fullName evidence="2">Uncharacterized protein</fullName>
    </submittedName>
</protein>
<organism evidence="2 3">
    <name type="scientific">Thalassiosira oceanica</name>
    <name type="common">Marine diatom</name>
    <dbReference type="NCBI Taxonomy" id="159749"/>
    <lineage>
        <taxon>Eukaryota</taxon>
        <taxon>Sar</taxon>
        <taxon>Stramenopiles</taxon>
        <taxon>Ochrophyta</taxon>
        <taxon>Bacillariophyta</taxon>
        <taxon>Coscinodiscophyceae</taxon>
        <taxon>Thalassiosirophycidae</taxon>
        <taxon>Thalassiosirales</taxon>
        <taxon>Thalassiosiraceae</taxon>
        <taxon>Thalassiosira</taxon>
    </lineage>
</organism>
<dbReference type="Proteomes" id="UP000266841">
    <property type="component" value="Unassembled WGS sequence"/>
</dbReference>
<keyword evidence="3" id="KW-1185">Reference proteome</keyword>
<accession>K0T7R0</accession>
<feature type="region of interest" description="Disordered" evidence="1">
    <location>
        <begin position="38"/>
        <end position="86"/>
    </location>
</feature>
<feature type="compositionally biased region" description="Basic residues" evidence="1">
    <location>
        <begin position="288"/>
        <end position="310"/>
    </location>
</feature>
<evidence type="ECO:0000256" key="1">
    <source>
        <dbReference type="SAM" id="MobiDB-lite"/>
    </source>
</evidence>
<dbReference type="AlphaFoldDB" id="K0T7R0"/>
<feature type="compositionally biased region" description="Basic residues" evidence="1">
    <location>
        <begin position="326"/>
        <end position="348"/>
    </location>
</feature>
<gene>
    <name evidence="2" type="ORF">THAOC_09376</name>
</gene>
<dbReference type="EMBL" id="AGNL01010152">
    <property type="protein sequence ID" value="EJK69376.1"/>
    <property type="molecule type" value="Genomic_DNA"/>
</dbReference>